<keyword evidence="4" id="KW-0479">Metal-binding</keyword>
<dbReference type="PANTHER" id="PTHR12001:SF85">
    <property type="entry name" value="SHORT CHAIN ISOPRENYL DIPHOSPHATE SYNTHASE"/>
    <property type="match status" value="1"/>
</dbReference>
<dbReference type="SUPFAM" id="SSF48576">
    <property type="entry name" value="Terpenoid synthases"/>
    <property type="match status" value="1"/>
</dbReference>
<keyword evidence="8" id="KW-1185">Reference proteome</keyword>
<evidence type="ECO:0000256" key="3">
    <source>
        <dbReference type="ARBA" id="ARBA00022679"/>
    </source>
</evidence>
<evidence type="ECO:0000256" key="2">
    <source>
        <dbReference type="ARBA" id="ARBA00006706"/>
    </source>
</evidence>
<comment type="similarity">
    <text evidence="2 6">Belongs to the FPP/GGPP synthase family.</text>
</comment>
<dbReference type="InterPro" id="IPR008949">
    <property type="entry name" value="Isoprenoid_synthase_dom_sf"/>
</dbReference>
<dbReference type="PROSITE" id="PS00444">
    <property type="entry name" value="POLYPRENYL_SYNTHASE_2"/>
    <property type="match status" value="1"/>
</dbReference>
<dbReference type="InterPro" id="IPR033749">
    <property type="entry name" value="Polyprenyl_synt_CS"/>
</dbReference>
<dbReference type="Proteomes" id="UP000826651">
    <property type="component" value="Unassembled WGS sequence"/>
</dbReference>
<dbReference type="PROSITE" id="PS00723">
    <property type="entry name" value="POLYPRENYL_SYNTHASE_1"/>
    <property type="match status" value="1"/>
</dbReference>
<dbReference type="PANTHER" id="PTHR12001">
    <property type="entry name" value="GERANYLGERANYL PYROPHOSPHATE SYNTHASE"/>
    <property type="match status" value="1"/>
</dbReference>
<dbReference type="EMBL" id="JAGSHT010000005">
    <property type="protein sequence ID" value="MBZ2195633.1"/>
    <property type="molecule type" value="Genomic_DNA"/>
</dbReference>
<organism evidence="7 8">
    <name type="scientific">Occultella gossypii</name>
    <dbReference type="NCBI Taxonomy" id="2800820"/>
    <lineage>
        <taxon>Bacteria</taxon>
        <taxon>Bacillati</taxon>
        <taxon>Actinomycetota</taxon>
        <taxon>Actinomycetes</taxon>
        <taxon>Micrococcales</taxon>
        <taxon>Ruaniaceae</taxon>
        <taxon>Occultella</taxon>
    </lineage>
</organism>
<comment type="caution">
    <text evidence="7">The sequence shown here is derived from an EMBL/GenBank/DDBJ whole genome shotgun (WGS) entry which is preliminary data.</text>
</comment>
<sequence>MSVSPASPTDPLTSLREAVSSRVRTTVEGLGESFRDVGPEVTDLFDVAGTMLPGGKRLRASFAAAGWLALGGPDDLQRAPEIVLAGSGLELFQLAALVHDDLIDGSLTRRGLPAAHRQFTTLHDQRAMLDTGDHFGAAGAVLLGDLLLVAAVGELQDALELLPASARAAGRRIVQRMMAEVTVGQYLDIYAQSAPWSADAALDLDRARRVIRSKSARYSVEHPLTLGAAMAGADEPALGAASRIGLPIGEAFQLRDDVLGVFGDPDVTGKPAGDDLREGKRTVLVTLAMTRADAAGVDLLRSALGNADLDPDTVARVRELLTGTGALASVEELIGERTAAALAAIDAAGYAQPARDRLRTLARAAITRSF</sequence>
<accession>A0ABS7S5L2</accession>
<dbReference type="CDD" id="cd00685">
    <property type="entry name" value="Trans_IPPS_HT"/>
    <property type="match status" value="1"/>
</dbReference>
<dbReference type="SFLD" id="SFLDS00005">
    <property type="entry name" value="Isoprenoid_Synthase_Type_I"/>
    <property type="match status" value="1"/>
</dbReference>
<gene>
    <name evidence="7" type="ORF">KCQ71_05670</name>
</gene>
<name>A0ABS7S5L2_9MICO</name>
<evidence type="ECO:0000256" key="5">
    <source>
        <dbReference type="ARBA" id="ARBA00022842"/>
    </source>
</evidence>
<evidence type="ECO:0000256" key="6">
    <source>
        <dbReference type="RuleBase" id="RU004466"/>
    </source>
</evidence>
<keyword evidence="5" id="KW-0460">Magnesium</keyword>
<dbReference type="Pfam" id="PF00348">
    <property type="entry name" value="polyprenyl_synt"/>
    <property type="match status" value="1"/>
</dbReference>
<dbReference type="InterPro" id="IPR000092">
    <property type="entry name" value="Polyprenyl_synt"/>
</dbReference>
<evidence type="ECO:0000313" key="7">
    <source>
        <dbReference type="EMBL" id="MBZ2195633.1"/>
    </source>
</evidence>
<dbReference type="RefSeq" id="WP_223403753.1">
    <property type="nucleotide sequence ID" value="NZ_JAGSHT010000005.1"/>
</dbReference>
<comment type="cofactor">
    <cofactor evidence="1">
        <name>Mg(2+)</name>
        <dbReference type="ChEBI" id="CHEBI:18420"/>
    </cofactor>
</comment>
<keyword evidence="3 6" id="KW-0808">Transferase</keyword>
<protein>
    <submittedName>
        <fullName evidence="7">Polyprenyl synthetase family protein</fullName>
    </submittedName>
</protein>
<reference evidence="7 8" key="1">
    <citation type="submission" date="2021-04" db="EMBL/GenBank/DDBJ databases">
        <title>Ruania sp. nov., isolated from sandy soil of mangrove forest.</title>
        <authorList>
            <person name="Ge X."/>
            <person name="Huang R."/>
            <person name="Liu W."/>
        </authorList>
    </citation>
    <scope>NUCLEOTIDE SEQUENCE [LARGE SCALE GENOMIC DNA]</scope>
    <source>
        <strain evidence="7 8">N2-46</strain>
    </source>
</reference>
<proteinExistence type="inferred from homology"/>
<evidence type="ECO:0000313" key="8">
    <source>
        <dbReference type="Proteomes" id="UP000826651"/>
    </source>
</evidence>
<dbReference type="Gene3D" id="1.10.600.10">
    <property type="entry name" value="Farnesyl Diphosphate Synthase"/>
    <property type="match status" value="1"/>
</dbReference>
<evidence type="ECO:0000256" key="1">
    <source>
        <dbReference type="ARBA" id="ARBA00001946"/>
    </source>
</evidence>
<evidence type="ECO:0000256" key="4">
    <source>
        <dbReference type="ARBA" id="ARBA00022723"/>
    </source>
</evidence>